<dbReference type="Proteomes" id="UP000321523">
    <property type="component" value="Unassembled WGS sequence"/>
</dbReference>
<evidence type="ECO:0000313" key="3">
    <source>
        <dbReference type="Proteomes" id="UP000321523"/>
    </source>
</evidence>
<gene>
    <name evidence="2" type="ORF">SAE02_69160</name>
</gene>
<reference evidence="2 3" key="1">
    <citation type="submission" date="2019-07" db="EMBL/GenBank/DDBJ databases">
        <title>Whole genome shotgun sequence of Skermanella aerolata NBRC 106429.</title>
        <authorList>
            <person name="Hosoyama A."/>
            <person name="Uohara A."/>
            <person name="Ohji S."/>
            <person name="Ichikawa N."/>
        </authorList>
    </citation>
    <scope>NUCLEOTIDE SEQUENCE [LARGE SCALE GENOMIC DNA]</scope>
    <source>
        <strain evidence="2 3">NBRC 106429</strain>
    </source>
</reference>
<keyword evidence="1" id="KW-1133">Transmembrane helix</keyword>
<dbReference type="EMBL" id="BJYZ01000050">
    <property type="protein sequence ID" value="GEO42768.1"/>
    <property type="molecule type" value="Genomic_DNA"/>
</dbReference>
<keyword evidence="1" id="KW-0812">Transmembrane</keyword>
<sequence length="82" mass="9131">MFGHAQDGSRAWGVVRVICRVMPVIVAWLPLIGHFFVIEMGVFGSGTLGKRTVLPNFRELGLQGIMRQGKDIRDGQRAEGHR</sequence>
<protein>
    <submittedName>
        <fullName evidence="2">Uncharacterized protein</fullName>
    </submittedName>
</protein>
<organism evidence="2 3">
    <name type="scientific">Skermanella aerolata</name>
    <dbReference type="NCBI Taxonomy" id="393310"/>
    <lineage>
        <taxon>Bacteria</taxon>
        <taxon>Pseudomonadati</taxon>
        <taxon>Pseudomonadota</taxon>
        <taxon>Alphaproteobacteria</taxon>
        <taxon>Rhodospirillales</taxon>
        <taxon>Azospirillaceae</taxon>
        <taxon>Skermanella</taxon>
    </lineage>
</organism>
<keyword evidence="1" id="KW-0472">Membrane</keyword>
<proteinExistence type="predicted"/>
<dbReference type="AlphaFoldDB" id="A0A512E215"/>
<evidence type="ECO:0000256" key="1">
    <source>
        <dbReference type="SAM" id="Phobius"/>
    </source>
</evidence>
<evidence type="ECO:0000313" key="2">
    <source>
        <dbReference type="EMBL" id="GEO42768.1"/>
    </source>
</evidence>
<comment type="caution">
    <text evidence="2">The sequence shown here is derived from an EMBL/GenBank/DDBJ whole genome shotgun (WGS) entry which is preliminary data.</text>
</comment>
<keyword evidence="3" id="KW-1185">Reference proteome</keyword>
<feature type="transmembrane region" description="Helical" evidence="1">
    <location>
        <begin position="25"/>
        <end position="48"/>
    </location>
</feature>
<name>A0A512E215_9PROT</name>
<accession>A0A512E215</accession>